<keyword evidence="2" id="KW-1185">Reference proteome</keyword>
<evidence type="ECO:0000313" key="1">
    <source>
        <dbReference type="EMBL" id="KAK9083345.1"/>
    </source>
</evidence>
<protein>
    <submittedName>
        <fullName evidence="1">Uncharacterized protein</fullName>
    </submittedName>
</protein>
<reference evidence="1 2" key="1">
    <citation type="submission" date="2024-01" db="EMBL/GenBank/DDBJ databases">
        <title>Genome assemblies of Stephania.</title>
        <authorList>
            <person name="Yang L."/>
        </authorList>
    </citation>
    <scope>NUCLEOTIDE SEQUENCE [LARGE SCALE GENOMIC DNA]</scope>
    <source>
        <strain evidence="1">JXDWG</strain>
        <tissue evidence="1">Leaf</tissue>
    </source>
</reference>
<evidence type="ECO:0000313" key="2">
    <source>
        <dbReference type="Proteomes" id="UP001419268"/>
    </source>
</evidence>
<gene>
    <name evidence="1" type="ORF">Scep_029816</name>
</gene>
<sequence length="54" mass="5954">MLQLYAIADREADFENALQNGAVKVSSSGHGSNKKMKVCSLTMKIVCEKSYQDD</sequence>
<proteinExistence type="predicted"/>
<organism evidence="1 2">
    <name type="scientific">Stephania cephalantha</name>
    <dbReference type="NCBI Taxonomy" id="152367"/>
    <lineage>
        <taxon>Eukaryota</taxon>
        <taxon>Viridiplantae</taxon>
        <taxon>Streptophyta</taxon>
        <taxon>Embryophyta</taxon>
        <taxon>Tracheophyta</taxon>
        <taxon>Spermatophyta</taxon>
        <taxon>Magnoliopsida</taxon>
        <taxon>Ranunculales</taxon>
        <taxon>Menispermaceae</taxon>
        <taxon>Menispermoideae</taxon>
        <taxon>Cissampelideae</taxon>
        <taxon>Stephania</taxon>
    </lineage>
</organism>
<accession>A0AAP0E1C7</accession>
<dbReference type="AlphaFoldDB" id="A0AAP0E1C7"/>
<name>A0AAP0E1C7_9MAGN</name>
<dbReference type="EMBL" id="JBBNAG010000013">
    <property type="protein sequence ID" value="KAK9083345.1"/>
    <property type="molecule type" value="Genomic_DNA"/>
</dbReference>
<dbReference type="Proteomes" id="UP001419268">
    <property type="component" value="Unassembled WGS sequence"/>
</dbReference>
<comment type="caution">
    <text evidence="1">The sequence shown here is derived from an EMBL/GenBank/DDBJ whole genome shotgun (WGS) entry which is preliminary data.</text>
</comment>